<dbReference type="PANTHER" id="PTHR33571">
    <property type="entry name" value="SSL8005 PROTEIN"/>
    <property type="match status" value="1"/>
</dbReference>
<evidence type="ECO:0000256" key="9">
    <source>
        <dbReference type="ARBA" id="ARBA00034531"/>
    </source>
</evidence>
<dbReference type="Gene3D" id="1.10.10.10">
    <property type="entry name" value="Winged helix-like DNA-binding domain superfamily/Winged helix DNA-binding domain"/>
    <property type="match status" value="1"/>
</dbReference>
<dbReference type="AlphaFoldDB" id="N0BCI5"/>
<dbReference type="eggNOG" id="arCOG01208">
    <property type="taxonomic scope" value="Archaea"/>
</dbReference>
<evidence type="ECO:0000256" key="4">
    <source>
        <dbReference type="ARBA" id="ARBA00022695"/>
    </source>
</evidence>
<dbReference type="EMBL" id="CP005290">
    <property type="protein sequence ID" value="AGK61324.1"/>
    <property type="molecule type" value="Genomic_DNA"/>
</dbReference>
<dbReference type="InterPro" id="IPR011991">
    <property type="entry name" value="ArsR-like_HTH"/>
</dbReference>
<comment type="cofactor">
    <cofactor evidence="1">
        <name>Mg(2+)</name>
        <dbReference type="ChEBI" id="CHEBI:18420"/>
    </cofactor>
</comment>
<evidence type="ECO:0000313" key="15">
    <source>
        <dbReference type="Proteomes" id="UP000013307"/>
    </source>
</evidence>
<comment type="similarity">
    <text evidence="10">Belongs to the MntA antitoxin family.</text>
</comment>
<dbReference type="InterPro" id="IPR036390">
    <property type="entry name" value="WH_DNA-bd_sf"/>
</dbReference>
<proteinExistence type="inferred from homology"/>
<dbReference type="GO" id="GO:0003700">
    <property type="term" value="F:DNA-binding transcription factor activity"/>
    <property type="evidence" value="ECO:0007669"/>
    <property type="project" value="InterPro"/>
</dbReference>
<keyword evidence="3 14" id="KW-0808">Transferase</keyword>
<dbReference type="Proteomes" id="UP000013307">
    <property type="component" value="Chromosome"/>
</dbReference>
<dbReference type="InterPro" id="IPR001845">
    <property type="entry name" value="HTH_ArsR_DNA-bd_dom"/>
</dbReference>
<dbReference type="RefSeq" id="WP_015590922.1">
    <property type="nucleotide sequence ID" value="NC_021169.1"/>
</dbReference>
<dbReference type="STRING" id="387631.Asulf_01333"/>
<dbReference type="HOGENOM" id="CLU_095209_0_0_2"/>
<gene>
    <name evidence="14" type="ORF">Asulf_01333</name>
</gene>
<dbReference type="GO" id="GO:0046872">
    <property type="term" value="F:metal ion binding"/>
    <property type="evidence" value="ECO:0007669"/>
    <property type="project" value="UniProtKB-KW"/>
</dbReference>
<organism evidence="14 15">
    <name type="scientific">Archaeoglobus sulfaticallidus PM70-1</name>
    <dbReference type="NCBI Taxonomy" id="387631"/>
    <lineage>
        <taxon>Archaea</taxon>
        <taxon>Methanobacteriati</taxon>
        <taxon>Methanobacteriota</taxon>
        <taxon>Archaeoglobi</taxon>
        <taxon>Archaeoglobales</taxon>
        <taxon>Archaeoglobaceae</taxon>
        <taxon>Archaeoglobus</taxon>
    </lineage>
</organism>
<evidence type="ECO:0000256" key="12">
    <source>
        <dbReference type="ARBA" id="ARBA00048696"/>
    </source>
</evidence>
<dbReference type="Gene3D" id="3.30.460.10">
    <property type="entry name" value="Beta Polymerase, domain 2"/>
    <property type="match status" value="1"/>
</dbReference>
<evidence type="ECO:0000256" key="11">
    <source>
        <dbReference type="ARBA" id="ARBA00047518"/>
    </source>
</evidence>
<dbReference type="InterPro" id="IPR036388">
    <property type="entry name" value="WH-like_DNA-bd_sf"/>
</dbReference>
<evidence type="ECO:0000259" key="13">
    <source>
        <dbReference type="PROSITE" id="PS50987"/>
    </source>
</evidence>
<dbReference type="Pfam" id="PF01909">
    <property type="entry name" value="NTP_transf_2"/>
    <property type="match status" value="1"/>
</dbReference>
<keyword evidence="6" id="KW-0547">Nucleotide-binding</keyword>
<evidence type="ECO:0000256" key="5">
    <source>
        <dbReference type="ARBA" id="ARBA00022723"/>
    </source>
</evidence>
<dbReference type="GO" id="GO:0005524">
    <property type="term" value="F:ATP binding"/>
    <property type="evidence" value="ECO:0007669"/>
    <property type="project" value="UniProtKB-KW"/>
</dbReference>
<comment type="catalytic activity">
    <reaction evidence="11">
        <text>O-(5'-adenylyl)-L-tyrosyl-[protein] + ATP = O-[5'-(adenylyl-(5'-&gt;3')-adenylyl)]-L-tyrosyl-[protein] + diphosphate</text>
        <dbReference type="Rhea" id="RHEA:66528"/>
        <dbReference type="Rhea" id="RHEA-COMP:13846"/>
        <dbReference type="Rhea" id="RHEA-COMP:17046"/>
        <dbReference type="ChEBI" id="CHEBI:30616"/>
        <dbReference type="ChEBI" id="CHEBI:33019"/>
        <dbReference type="ChEBI" id="CHEBI:83624"/>
        <dbReference type="ChEBI" id="CHEBI:167160"/>
    </reaction>
</comment>
<evidence type="ECO:0000256" key="3">
    <source>
        <dbReference type="ARBA" id="ARBA00022679"/>
    </source>
</evidence>
<protein>
    <recommendedName>
        <fullName evidence="9">protein adenylyltransferase</fullName>
        <ecNumber evidence="9">2.7.7.108</ecNumber>
    </recommendedName>
</protein>
<accession>N0BCI5</accession>
<dbReference type="EC" id="2.7.7.108" evidence="9"/>
<dbReference type="KEGG" id="ast:Asulf_01333"/>
<evidence type="ECO:0000256" key="10">
    <source>
        <dbReference type="ARBA" id="ARBA00038276"/>
    </source>
</evidence>
<dbReference type="InterPro" id="IPR043519">
    <property type="entry name" value="NT_sf"/>
</dbReference>
<dbReference type="SUPFAM" id="SSF81301">
    <property type="entry name" value="Nucleotidyltransferase"/>
    <property type="match status" value="1"/>
</dbReference>
<evidence type="ECO:0000256" key="1">
    <source>
        <dbReference type="ARBA" id="ARBA00001946"/>
    </source>
</evidence>
<dbReference type="InterPro" id="IPR052038">
    <property type="entry name" value="Type-VII_TA_antitoxin"/>
</dbReference>
<evidence type="ECO:0000256" key="2">
    <source>
        <dbReference type="ARBA" id="ARBA00022649"/>
    </source>
</evidence>
<evidence type="ECO:0000313" key="14">
    <source>
        <dbReference type="EMBL" id="AGK61324.1"/>
    </source>
</evidence>
<comment type="catalytic activity">
    <reaction evidence="12">
        <text>L-tyrosyl-[protein] + ATP = O-(5'-adenylyl)-L-tyrosyl-[protein] + diphosphate</text>
        <dbReference type="Rhea" id="RHEA:54288"/>
        <dbReference type="Rhea" id="RHEA-COMP:10136"/>
        <dbReference type="Rhea" id="RHEA-COMP:13846"/>
        <dbReference type="ChEBI" id="CHEBI:30616"/>
        <dbReference type="ChEBI" id="CHEBI:33019"/>
        <dbReference type="ChEBI" id="CHEBI:46858"/>
        <dbReference type="ChEBI" id="CHEBI:83624"/>
        <dbReference type="EC" id="2.7.7.108"/>
    </reaction>
</comment>
<keyword evidence="5" id="KW-0479">Metal-binding</keyword>
<dbReference type="GeneID" id="15392972"/>
<dbReference type="CDD" id="cd05403">
    <property type="entry name" value="NT_KNTase_like"/>
    <property type="match status" value="1"/>
</dbReference>
<dbReference type="CDD" id="cd00090">
    <property type="entry name" value="HTH_ARSR"/>
    <property type="match status" value="1"/>
</dbReference>
<name>N0BCI5_9EURY</name>
<dbReference type="GO" id="GO:0070733">
    <property type="term" value="F:AMPylase activity"/>
    <property type="evidence" value="ECO:0007669"/>
    <property type="project" value="UniProtKB-EC"/>
</dbReference>
<dbReference type="PROSITE" id="PS50987">
    <property type="entry name" value="HTH_ARSR_2"/>
    <property type="match status" value="1"/>
</dbReference>
<keyword evidence="7" id="KW-0067">ATP-binding</keyword>
<keyword evidence="2" id="KW-1277">Toxin-antitoxin system</keyword>
<keyword evidence="8" id="KW-0460">Magnesium</keyword>
<evidence type="ECO:0000256" key="7">
    <source>
        <dbReference type="ARBA" id="ARBA00022840"/>
    </source>
</evidence>
<sequence>MNIWKILSSRERIETLEFILEREAVGVEEVATSLRRSKGFVSQFLRLLEEEGILRKQKRKYAVLHEAPEVRAIKIMLNITKLQTSLVKHREEWIVSLGVYGSFSKGENREDSDIDIWIRVDSHPGEKEVARIERELSNELGKRVHILILTPERIARLRENDPIFYCELANSFVMWGEGVGF</sequence>
<dbReference type="InterPro" id="IPR002934">
    <property type="entry name" value="Polymerase_NTP_transf_dom"/>
</dbReference>
<reference evidence="14 15" key="1">
    <citation type="journal article" date="2013" name="Genome Announc.">
        <title>Complete Genome Sequence of the Thermophilic and Facultatively Chemolithoautotrophic Sulfate Reducer Archaeoglobus sulfaticallidus Strain PM70-1T.</title>
        <authorList>
            <person name="Stokke R."/>
            <person name="Hocking W.P."/>
            <person name="Steinsbu B.O."/>
            <person name="Steen I.H."/>
        </authorList>
    </citation>
    <scope>NUCLEOTIDE SEQUENCE [LARGE SCALE GENOMIC DNA]</scope>
    <source>
        <strain evidence="14">PM70-1</strain>
    </source>
</reference>
<dbReference type="SUPFAM" id="SSF46785">
    <property type="entry name" value="Winged helix' DNA-binding domain"/>
    <property type="match status" value="1"/>
</dbReference>
<feature type="domain" description="HTH arsR-type" evidence="13">
    <location>
        <begin position="1"/>
        <end position="94"/>
    </location>
</feature>
<evidence type="ECO:0000256" key="6">
    <source>
        <dbReference type="ARBA" id="ARBA00022741"/>
    </source>
</evidence>
<dbReference type="PANTHER" id="PTHR33571:SF14">
    <property type="entry name" value="PROTEIN ADENYLYLTRANSFERASE MJ0435-RELATED"/>
    <property type="match status" value="1"/>
</dbReference>
<keyword evidence="4" id="KW-0548">Nucleotidyltransferase</keyword>
<evidence type="ECO:0000256" key="8">
    <source>
        <dbReference type="ARBA" id="ARBA00022842"/>
    </source>
</evidence>
<dbReference type="OrthoDB" id="61846at2157"/>
<keyword evidence="15" id="KW-1185">Reference proteome</keyword>